<feature type="binding site" evidence="8">
    <location>
        <begin position="121"/>
        <end position="124"/>
    </location>
    <ligand>
        <name>GTP</name>
        <dbReference type="ChEBI" id="CHEBI:37565"/>
    </ligand>
</feature>
<dbReference type="Proteomes" id="UP000186705">
    <property type="component" value="Unassembled WGS sequence"/>
</dbReference>
<feature type="binding site" evidence="8">
    <location>
        <begin position="12"/>
        <end position="19"/>
    </location>
    <ligand>
        <name>GTP</name>
        <dbReference type="ChEBI" id="CHEBI:37565"/>
    </ligand>
</feature>
<evidence type="ECO:0000256" key="8">
    <source>
        <dbReference type="HAMAP-Rule" id="MF_00367"/>
    </source>
</evidence>
<evidence type="ECO:0000256" key="5">
    <source>
        <dbReference type="ARBA" id="ARBA00022884"/>
    </source>
</evidence>
<dbReference type="InterPro" id="IPR009019">
    <property type="entry name" value="KH_sf_prok-type"/>
</dbReference>
<dbReference type="GO" id="GO:0005886">
    <property type="term" value="C:plasma membrane"/>
    <property type="evidence" value="ECO:0007669"/>
    <property type="project" value="UniProtKB-SubCell"/>
</dbReference>
<feature type="region of interest" description="G1" evidence="9">
    <location>
        <begin position="12"/>
        <end position="19"/>
    </location>
</feature>
<evidence type="ECO:0000259" key="11">
    <source>
        <dbReference type="PROSITE" id="PS50823"/>
    </source>
</evidence>
<dbReference type="GO" id="GO:0070181">
    <property type="term" value="F:small ribosomal subunit rRNA binding"/>
    <property type="evidence" value="ECO:0007669"/>
    <property type="project" value="UniProtKB-UniRule"/>
</dbReference>
<dbReference type="InterPro" id="IPR005662">
    <property type="entry name" value="GTPase_Era-like"/>
</dbReference>
<dbReference type="InterPro" id="IPR030388">
    <property type="entry name" value="G_ERA_dom"/>
</dbReference>
<evidence type="ECO:0000256" key="9">
    <source>
        <dbReference type="PROSITE-ProRule" id="PRU01050"/>
    </source>
</evidence>
<dbReference type="Gene3D" id="3.30.300.20">
    <property type="match status" value="1"/>
</dbReference>
<organism evidence="13 14">
    <name type="scientific">Dubosiella newyorkensis</name>
    <dbReference type="NCBI Taxonomy" id="1862672"/>
    <lineage>
        <taxon>Bacteria</taxon>
        <taxon>Bacillati</taxon>
        <taxon>Bacillota</taxon>
        <taxon>Erysipelotrichia</taxon>
        <taxon>Erysipelotrichales</taxon>
        <taxon>Erysipelotrichaceae</taxon>
        <taxon>Dubosiella</taxon>
    </lineage>
</organism>
<evidence type="ECO:0000313" key="14">
    <source>
        <dbReference type="Proteomes" id="UP000186705"/>
    </source>
</evidence>
<dbReference type="InterPro" id="IPR005225">
    <property type="entry name" value="Small_GTP-bd"/>
</dbReference>
<comment type="subunit">
    <text evidence="8">Monomer.</text>
</comment>
<comment type="similarity">
    <text evidence="1 8 9 10">Belongs to the TRAFAC class TrmE-Era-EngA-EngB-Septin-like GTPase superfamily. Era GTPase family.</text>
</comment>
<feature type="binding site" evidence="8">
    <location>
        <begin position="59"/>
        <end position="63"/>
    </location>
    <ligand>
        <name>GTP</name>
        <dbReference type="ChEBI" id="CHEBI:37565"/>
    </ligand>
</feature>
<keyword evidence="8" id="KW-0699">rRNA-binding</keyword>
<dbReference type="RefSeq" id="WP_076341832.1">
    <property type="nucleotide sequence ID" value="NZ_CAMNTW010000006.1"/>
</dbReference>
<dbReference type="NCBIfam" id="TIGR00436">
    <property type="entry name" value="era"/>
    <property type="match status" value="1"/>
</dbReference>
<accession>A0A1U7NL77</accession>
<comment type="subcellular location">
    <subcellularLocation>
        <location evidence="8">Cytoplasm</location>
    </subcellularLocation>
    <subcellularLocation>
        <location evidence="8">Cell membrane</location>
        <topology evidence="8">Peripheral membrane protein</topology>
    </subcellularLocation>
</comment>
<dbReference type="InterPro" id="IPR027417">
    <property type="entry name" value="P-loop_NTPase"/>
</dbReference>
<comment type="caution">
    <text evidence="13">The sequence shown here is derived from an EMBL/GenBank/DDBJ whole genome shotgun (WGS) entry which is preliminary data.</text>
</comment>
<keyword evidence="5 8" id="KW-0694">RNA-binding</keyword>
<feature type="domain" description="Era-type G" evidence="12">
    <location>
        <begin position="4"/>
        <end position="171"/>
    </location>
</feature>
<protein>
    <recommendedName>
        <fullName evidence="2 8">GTPase Era</fullName>
    </recommendedName>
</protein>
<feature type="domain" description="KH type-2" evidence="11">
    <location>
        <begin position="194"/>
        <end position="278"/>
    </location>
</feature>
<dbReference type="GO" id="GO:0005829">
    <property type="term" value="C:cytosol"/>
    <property type="evidence" value="ECO:0007669"/>
    <property type="project" value="TreeGrafter"/>
</dbReference>
<evidence type="ECO:0000256" key="2">
    <source>
        <dbReference type="ARBA" id="ARBA00020484"/>
    </source>
</evidence>
<dbReference type="CDD" id="cd22534">
    <property type="entry name" value="KH-II_Era"/>
    <property type="match status" value="1"/>
</dbReference>
<feature type="region of interest" description="G4" evidence="9">
    <location>
        <begin position="121"/>
        <end position="124"/>
    </location>
</feature>
<dbReference type="SUPFAM" id="SSF52540">
    <property type="entry name" value="P-loop containing nucleoside triphosphate hydrolases"/>
    <property type="match status" value="1"/>
</dbReference>
<feature type="region of interest" description="G3" evidence="9">
    <location>
        <begin position="59"/>
        <end position="62"/>
    </location>
</feature>
<keyword evidence="8" id="KW-0963">Cytoplasm</keyword>
<feature type="region of interest" description="G5" evidence="9">
    <location>
        <begin position="150"/>
        <end position="152"/>
    </location>
</feature>
<dbReference type="PROSITE" id="PS51713">
    <property type="entry name" value="G_ERA"/>
    <property type="match status" value="1"/>
</dbReference>
<dbReference type="PANTHER" id="PTHR42698:SF1">
    <property type="entry name" value="GTPASE ERA, MITOCHONDRIAL"/>
    <property type="match status" value="1"/>
</dbReference>
<dbReference type="PRINTS" id="PR00326">
    <property type="entry name" value="GTP1OBG"/>
</dbReference>
<evidence type="ECO:0000313" key="13">
    <source>
        <dbReference type="EMBL" id="OLU45348.1"/>
    </source>
</evidence>
<keyword evidence="6 8" id="KW-0342">GTP-binding</keyword>
<comment type="function">
    <text evidence="8">An essential GTPase that binds both GDP and GTP, with rapid nucleotide exchange. Plays a role in 16S rRNA processing and 30S ribosomal subunit biogenesis and possibly also in cell cycle regulation and energy metabolism.</text>
</comment>
<dbReference type="FunFam" id="3.40.50.300:FF:000094">
    <property type="entry name" value="GTPase Era"/>
    <property type="match status" value="1"/>
</dbReference>
<keyword evidence="14" id="KW-1185">Reference proteome</keyword>
<keyword evidence="4 8" id="KW-0547">Nucleotide-binding</keyword>
<keyword evidence="7 8" id="KW-0472">Membrane</keyword>
<dbReference type="Pfam" id="PF07650">
    <property type="entry name" value="KH_2"/>
    <property type="match status" value="1"/>
</dbReference>
<dbReference type="PROSITE" id="PS50823">
    <property type="entry name" value="KH_TYPE_2"/>
    <property type="match status" value="1"/>
</dbReference>
<dbReference type="Pfam" id="PF01926">
    <property type="entry name" value="MMR_HSR1"/>
    <property type="match status" value="1"/>
</dbReference>
<evidence type="ECO:0000256" key="1">
    <source>
        <dbReference type="ARBA" id="ARBA00007921"/>
    </source>
</evidence>
<evidence type="ECO:0000256" key="3">
    <source>
        <dbReference type="ARBA" id="ARBA00022517"/>
    </source>
</evidence>
<evidence type="ECO:0000256" key="7">
    <source>
        <dbReference type="ARBA" id="ARBA00023136"/>
    </source>
</evidence>
<dbReference type="OrthoDB" id="9805918at2"/>
<reference evidence="13 14" key="1">
    <citation type="submission" date="2016-11" db="EMBL/GenBank/DDBJ databases">
        <title>Description of two novel members of the family Erysipelotrichaceae: Ileibacterium lipovorans gen. nov., sp. nov. and Dubosiella newyorkensis, gen. nov., sp. nov.</title>
        <authorList>
            <person name="Cox L.M."/>
            <person name="Sohn J."/>
            <person name="Tyrrell K.L."/>
            <person name="Citron D.M."/>
            <person name="Lawson P.A."/>
            <person name="Patel N.B."/>
            <person name="Iizumi T."/>
            <person name="Perez-Perez G.I."/>
            <person name="Goldstein E.J."/>
            <person name="Blaser M.J."/>
        </authorList>
    </citation>
    <scope>NUCLEOTIDE SEQUENCE [LARGE SCALE GENOMIC DNA]</scope>
    <source>
        <strain evidence="13 14">NYU-BL-A4</strain>
    </source>
</reference>
<dbReference type="GO" id="GO:0005525">
    <property type="term" value="F:GTP binding"/>
    <property type="evidence" value="ECO:0007669"/>
    <property type="project" value="UniProtKB-UniRule"/>
</dbReference>
<dbReference type="EMBL" id="MPKA01000086">
    <property type="protein sequence ID" value="OLU45348.1"/>
    <property type="molecule type" value="Genomic_DNA"/>
</dbReference>
<dbReference type="PANTHER" id="PTHR42698">
    <property type="entry name" value="GTPASE ERA"/>
    <property type="match status" value="1"/>
</dbReference>
<dbReference type="InterPro" id="IPR004044">
    <property type="entry name" value="KH_dom_type_2"/>
</dbReference>
<keyword evidence="3 8" id="KW-0690">Ribosome biogenesis</keyword>
<name>A0A1U7NL77_9FIRM</name>
<dbReference type="InterPro" id="IPR006073">
    <property type="entry name" value="GTP-bd"/>
</dbReference>
<dbReference type="STRING" id="1862672.BO225_08510"/>
<dbReference type="Gene3D" id="3.40.50.300">
    <property type="entry name" value="P-loop containing nucleotide triphosphate hydrolases"/>
    <property type="match status" value="1"/>
</dbReference>
<dbReference type="GO" id="GO:0003924">
    <property type="term" value="F:GTPase activity"/>
    <property type="evidence" value="ECO:0007669"/>
    <property type="project" value="UniProtKB-UniRule"/>
</dbReference>
<evidence type="ECO:0000256" key="10">
    <source>
        <dbReference type="RuleBase" id="RU003761"/>
    </source>
</evidence>
<dbReference type="InterPro" id="IPR015946">
    <property type="entry name" value="KH_dom-like_a/b"/>
</dbReference>
<dbReference type="SUPFAM" id="SSF54814">
    <property type="entry name" value="Prokaryotic type KH domain (KH-domain type II)"/>
    <property type="match status" value="1"/>
</dbReference>
<evidence type="ECO:0000256" key="6">
    <source>
        <dbReference type="ARBA" id="ARBA00023134"/>
    </source>
</evidence>
<dbReference type="HAMAP" id="MF_00367">
    <property type="entry name" value="GTPase_Era"/>
    <property type="match status" value="1"/>
</dbReference>
<dbReference type="NCBIfam" id="NF000908">
    <property type="entry name" value="PRK00089.1"/>
    <property type="match status" value="1"/>
</dbReference>
<sequence>MDYKSGFIAIVGRPNAGKSTLLNALIGKKIAIMTDTPNTTRNNIAGILTTRSAQYVFMDTPGIHKPQQQLGRVLNKNAYTAMEDCDVIAWIIDITQRFGPGDEFILKRIQTLHKPVLLLVNKIDKLPREKVLQALMDWQKRYDFNEIIPISAKDHQNLDELLNVFKNYLPQGAPLYPEEMVSDHDENFRICEIIREKILNRTEEEIPHSIAVVLEHKEMEEGKLHLMAMVIVDRDSQKGILIGKQGSKIKDIRIAAQRELKKMLNVPVDLELYVRVEKNWRNKEQKIKEFGLDELEQGVQ</sequence>
<keyword evidence="8" id="KW-1003">Cell membrane</keyword>
<proteinExistence type="inferred from homology"/>
<dbReference type="AlphaFoldDB" id="A0A1U7NL77"/>
<evidence type="ECO:0000256" key="4">
    <source>
        <dbReference type="ARBA" id="ARBA00022741"/>
    </source>
</evidence>
<dbReference type="NCBIfam" id="TIGR00231">
    <property type="entry name" value="small_GTP"/>
    <property type="match status" value="1"/>
</dbReference>
<gene>
    <name evidence="8" type="primary">era</name>
    <name evidence="13" type="ORF">BO225_08510</name>
</gene>
<dbReference type="GeneID" id="78275980"/>
<dbReference type="GO" id="GO:0043024">
    <property type="term" value="F:ribosomal small subunit binding"/>
    <property type="evidence" value="ECO:0007669"/>
    <property type="project" value="TreeGrafter"/>
</dbReference>
<evidence type="ECO:0000259" key="12">
    <source>
        <dbReference type="PROSITE" id="PS51713"/>
    </source>
</evidence>
<dbReference type="GO" id="GO:0000028">
    <property type="term" value="P:ribosomal small subunit assembly"/>
    <property type="evidence" value="ECO:0007669"/>
    <property type="project" value="TreeGrafter"/>
</dbReference>
<feature type="region of interest" description="G2" evidence="9">
    <location>
        <begin position="38"/>
        <end position="42"/>
    </location>
</feature>
<dbReference type="CDD" id="cd04163">
    <property type="entry name" value="Era"/>
    <property type="match status" value="1"/>
</dbReference>